<dbReference type="HOGENOM" id="CLU_020262_1_2_1"/>
<dbReference type="FunFam" id="3.40.50.1000:FF:000043">
    <property type="entry name" value="General stress response phosphoprotein phosphatase Psr1/2"/>
    <property type="match status" value="1"/>
</dbReference>
<dbReference type="OrthoDB" id="277011at2759"/>
<dbReference type="Gene3D" id="3.40.50.1000">
    <property type="entry name" value="HAD superfamily/HAD-like"/>
    <property type="match status" value="1"/>
</dbReference>
<evidence type="ECO:0000256" key="3">
    <source>
        <dbReference type="SAM" id="MobiDB-lite"/>
    </source>
</evidence>
<evidence type="ECO:0000256" key="2">
    <source>
        <dbReference type="ARBA" id="ARBA00023139"/>
    </source>
</evidence>
<dbReference type="Proteomes" id="UP000000689">
    <property type="component" value="Chromosome 9"/>
</dbReference>
<dbReference type="GO" id="GO:0009651">
    <property type="term" value="P:response to salt stress"/>
    <property type="evidence" value="ECO:0007669"/>
    <property type="project" value="UniProtKB-ARBA"/>
</dbReference>
<dbReference type="InterPro" id="IPR011948">
    <property type="entry name" value="Dullard_phosphatase"/>
</dbReference>
<dbReference type="GO" id="GO:0034605">
    <property type="term" value="P:cellular response to heat"/>
    <property type="evidence" value="ECO:0007669"/>
    <property type="project" value="UniProtKB-ARBA"/>
</dbReference>
<dbReference type="eggNOG" id="KOG1605">
    <property type="taxonomic scope" value="Eukaryota"/>
</dbReference>
<accession>G0WG75</accession>
<dbReference type="KEGG" id="ndi:NDAI_0I02170"/>
<feature type="compositionally biased region" description="Basic and acidic residues" evidence="3">
    <location>
        <begin position="101"/>
        <end position="124"/>
    </location>
</feature>
<dbReference type="GO" id="GO:0034198">
    <property type="term" value="P:cellular response to amino acid starvation"/>
    <property type="evidence" value="ECO:0007669"/>
    <property type="project" value="UniProtKB-ARBA"/>
</dbReference>
<sequence length="391" mass="44446">MGLVSSILCCNTEFEDSELGNTRNLRLPDNKEYKNTMMTIAASSIHDNTVKREKPYKDENTDKLNAPPDYKTRISLANNNGDVTKTSSKLLTLDESDDEKEPTFVEEKHQIEYDDASDSQKEHQLGGVTSSDERSHEIQGPVEIDTTNIQSINPSYSIPQTDIDQNNYALENTQDRPSDNDYSDMDQDDTYIDLSLLQPDQYHASGFRTLLPPQTNECFGKKCLVLDLDETLVHSSFKYLHTADFVLPVDIDDQIHNVYVIKRPGVDEFLRRVAQLYEVVVFTASVSRYGDPLLDILDSSNSIHHRLFREACYNYEGNYVKNLAQIGRPLSEIVILDNSPASYMFHPQHAIPISSWFSDTHDNELLDIIPLLEDLSQKYVPDVGKILDVTI</sequence>
<dbReference type="InterPro" id="IPR050365">
    <property type="entry name" value="TIM50"/>
</dbReference>
<dbReference type="NCBIfam" id="TIGR02251">
    <property type="entry name" value="HIF-SF_euk"/>
    <property type="match status" value="1"/>
</dbReference>
<dbReference type="PROSITE" id="PS50969">
    <property type="entry name" value="FCP1"/>
    <property type="match status" value="1"/>
</dbReference>
<keyword evidence="2" id="KW-0564">Palmitate</keyword>
<evidence type="ECO:0000256" key="1">
    <source>
        <dbReference type="ARBA" id="ARBA00022912"/>
    </source>
</evidence>
<dbReference type="STRING" id="1071378.G0WG75"/>
<evidence type="ECO:0000313" key="5">
    <source>
        <dbReference type="EMBL" id="CCD26786.1"/>
    </source>
</evidence>
<dbReference type="InterPro" id="IPR023214">
    <property type="entry name" value="HAD_sf"/>
</dbReference>
<dbReference type="AlphaFoldDB" id="G0WG75"/>
<dbReference type="InterPro" id="IPR036412">
    <property type="entry name" value="HAD-like_sf"/>
</dbReference>
<dbReference type="GO" id="GO:0004721">
    <property type="term" value="F:phosphoprotein phosphatase activity"/>
    <property type="evidence" value="ECO:0007669"/>
    <property type="project" value="UniProtKB-KW"/>
</dbReference>
<keyword evidence="2" id="KW-0449">Lipoprotein</keyword>
<dbReference type="SMART" id="SM00577">
    <property type="entry name" value="CPDc"/>
    <property type="match status" value="1"/>
</dbReference>
<dbReference type="CDD" id="cd07521">
    <property type="entry name" value="HAD_FCP1-like"/>
    <property type="match status" value="1"/>
</dbReference>
<keyword evidence="1" id="KW-0378">Hydrolase</keyword>
<evidence type="ECO:0000313" key="6">
    <source>
        <dbReference type="Proteomes" id="UP000000689"/>
    </source>
</evidence>
<dbReference type="GeneID" id="11493718"/>
<dbReference type="GO" id="GO:1904262">
    <property type="term" value="P:negative regulation of TORC1 signaling"/>
    <property type="evidence" value="ECO:0007669"/>
    <property type="project" value="UniProtKB-ARBA"/>
</dbReference>
<keyword evidence="6" id="KW-1185">Reference proteome</keyword>
<dbReference type="Pfam" id="PF03031">
    <property type="entry name" value="NIF"/>
    <property type="match status" value="1"/>
</dbReference>
<dbReference type="EMBL" id="HE580275">
    <property type="protein sequence ID" value="CCD26786.1"/>
    <property type="molecule type" value="Genomic_DNA"/>
</dbReference>
<dbReference type="RefSeq" id="XP_003672029.1">
    <property type="nucleotide sequence ID" value="XM_003671981.1"/>
</dbReference>
<name>G0WG75_NAUDC</name>
<reference evidence="5 6" key="1">
    <citation type="journal article" date="2011" name="Proc. Natl. Acad. Sci. U.S.A.">
        <title>Evolutionary erosion of yeast sex chromosomes by mating-type switching accidents.</title>
        <authorList>
            <person name="Gordon J.L."/>
            <person name="Armisen D."/>
            <person name="Proux-Wera E."/>
            <person name="Oheigeartaigh S.S."/>
            <person name="Byrne K.P."/>
            <person name="Wolfe K.H."/>
        </authorList>
    </citation>
    <scope>NUCLEOTIDE SEQUENCE [LARGE SCALE GENOMIC DNA]</scope>
    <source>
        <strain evidence="6">ATCC 10597 / BCRC 20456 / CBS 421 / NBRC 0211 / NRRL Y-12639</strain>
    </source>
</reference>
<dbReference type="GO" id="GO:0045944">
    <property type="term" value="P:positive regulation of transcription by RNA polymerase II"/>
    <property type="evidence" value="ECO:0007669"/>
    <property type="project" value="UniProtKB-ARBA"/>
</dbReference>
<feature type="domain" description="FCP1 homology" evidence="4">
    <location>
        <begin position="217"/>
        <end position="375"/>
    </location>
</feature>
<protein>
    <recommendedName>
        <fullName evidence="4">FCP1 homology domain-containing protein</fullName>
    </recommendedName>
</protein>
<keyword evidence="1" id="KW-0904">Protein phosphatase</keyword>
<gene>
    <name evidence="5" type="primary">NDAI0I02170</name>
    <name evidence="5" type="ordered locus">NDAI_0I02170</name>
</gene>
<feature type="compositionally biased region" description="Polar residues" evidence="3">
    <location>
        <begin position="145"/>
        <end position="164"/>
    </location>
</feature>
<evidence type="ECO:0000259" key="4">
    <source>
        <dbReference type="PROSITE" id="PS50969"/>
    </source>
</evidence>
<feature type="compositionally biased region" description="Polar residues" evidence="3">
    <location>
        <begin position="78"/>
        <end position="90"/>
    </location>
</feature>
<feature type="region of interest" description="Disordered" evidence="3">
    <location>
        <begin position="78"/>
        <end position="164"/>
    </location>
</feature>
<proteinExistence type="predicted"/>
<dbReference type="PANTHER" id="PTHR12210">
    <property type="entry name" value="DULLARD PROTEIN PHOSPHATASE"/>
    <property type="match status" value="1"/>
</dbReference>
<organism evidence="5 6">
    <name type="scientific">Naumovozyma dairenensis (strain ATCC 10597 / BCRC 20456 / CBS 421 / NBRC 0211 / NRRL Y-12639)</name>
    <name type="common">Saccharomyces dairenensis</name>
    <dbReference type="NCBI Taxonomy" id="1071378"/>
    <lineage>
        <taxon>Eukaryota</taxon>
        <taxon>Fungi</taxon>
        <taxon>Dikarya</taxon>
        <taxon>Ascomycota</taxon>
        <taxon>Saccharomycotina</taxon>
        <taxon>Saccharomycetes</taxon>
        <taxon>Saccharomycetales</taxon>
        <taxon>Saccharomycetaceae</taxon>
        <taxon>Naumovozyma</taxon>
    </lineage>
</organism>
<dbReference type="InterPro" id="IPR004274">
    <property type="entry name" value="FCP1_dom"/>
</dbReference>
<dbReference type="SUPFAM" id="SSF56784">
    <property type="entry name" value="HAD-like"/>
    <property type="match status" value="1"/>
</dbReference>